<accession>D6TND8</accession>
<protein>
    <recommendedName>
        <fullName evidence="3">Insertion element protein</fullName>
    </recommendedName>
</protein>
<dbReference type="Proteomes" id="UP000004508">
    <property type="component" value="Unassembled WGS sequence"/>
</dbReference>
<name>D6TND8_KTERA</name>
<evidence type="ECO:0000313" key="2">
    <source>
        <dbReference type="Proteomes" id="UP000004508"/>
    </source>
</evidence>
<sequence>MGKKMNTDVQFIRRVTCSKCGETALEVGKSLLGRTMYRCSRGHVSVR</sequence>
<evidence type="ECO:0000313" key="1">
    <source>
        <dbReference type="EMBL" id="EFH87269.1"/>
    </source>
</evidence>
<gene>
    <name evidence="1" type="ORF">Krac_8599</name>
</gene>
<keyword evidence="2" id="KW-1185">Reference proteome</keyword>
<proteinExistence type="predicted"/>
<comment type="caution">
    <text evidence="1">The sequence shown here is derived from an EMBL/GenBank/DDBJ whole genome shotgun (WGS) entry which is preliminary data.</text>
</comment>
<reference evidence="1 2" key="1">
    <citation type="journal article" date="2011" name="Stand. Genomic Sci.">
        <title>Non-contiguous finished genome sequence and contextual data of the filamentous soil bacterium Ktedonobacter racemifer type strain (SOSP1-21).</title>
        <authorList>
            <person name="Chang Y.J."/>
            <person name="Land M."/>
            <person name="Hauser L."/>
            <person name="Chertkov O."/>
            <person name="Del Rio T.G."/>
            <person name="Nolan M."/>
            <person name="Copeland A."/>
            <person name="Tice H."/>
            <person name="Cheng J.F."/>
            <person name="Lucas S."/>
            <person name="Han C."/>
            <person name="Goodwin L."/>
            <person name="Pitluck S."/>
            <person name="Ivanova N."/>
            <person name="Ovchinikova G."/>
            <person name="Pati A."/>
            <person name="Chen A."/>
            <person name="Palaniappan K."/>
            <person name="Mavromatis K."/>
            <person name="Liolios K."/>
            <person name="Brettin T."/>
            <person name="Fiebig A."/>
            <person name="Rohde M."/>
            <person name="Abt B."/>
            <person name="Goker M."/>
            <person name="Detter J.C."/>
            <person name="Woyke T."/>
            <person name="Bristow J."/>
            <person name="Eisen J.A."/>
            <person name="Markowitz V."/>
            <person name="Hugenholtz P."/>
            <person name="Kyrpides N.C."/>
            <person name="Klenk H.P."/>
            <person name="Lapidus A."/>
        </authorList>
    </citation>
    <scope>NUCLEOTIDE SEQUENCE [LARGE SCALE GENOMIC DNA]</scope>
    <source>
        <strain evidence="2">DSM 44963</strain>
    </source>
</reference>
<dbReference type="AlphaFoldDB" id="D6TND8"/>
<organism evidence="1 2">
    <name type="scientific">Ktedonobacter racemifer DSM 44963</name>
    <dbReference type="NCBI Taxonomy" id="485913"/>
    <lineage>
        <taxon>Bacteria</taxon>
        <taxon>Bacillati</taxon>
        <taxon>Chloroflexota</taxon>
        <taxon>Ktedonobacteria</taxon>
        <taxon>Ktedonobacterales</taxon>
        <taxon>Ktedonobacteraceae</taxon>
        <taxon>Ktedonobacter</taxon>
    </lineage>
</organism>
<dbReference type="STRING" id="485913.Krac_8599"/>
<dbReference type="EMBL" id="ADVG01000002">
    <property type="protein sequence ID" value="EFH87269.1"/>
    <property type="molecule type" value="Genomic_DNA"/>
</dbReference>
<dbReference type="InParanoid" id="D6TND8"/>
<evidence type="ECO:0008006" key="3">
    <source>
        <dbReference type="Google" id="ProtNLM"/>
    </source>
</evidence>